<dbReference type="GO" id="GO:0015891">
    <property type="term" value="P:siderophore transport"/>
    <property type="evidence" value="ECO:0007669"/>
    <property type="project" value="InterPro"/>
</dbReference>
<evidence type="ECO:0000256" key="8">
    <source>
        <dbReference type="ARBA" id="ARBA00023004"/>
    </source>
</evidence>
<dbReference type="Gene3D" id="2.170.130.10">
    <property type="entry name" value="TonB-dependent receptor, plug domain"/>
    <property type="match status" value="1"/>
</dbReference>
<feature type="domain" description="TonB-dependent receptor-like beta-barrel" evidence="18">
    <location>
        <begin position="272"/>
        <end position="743"/>
    </location>
</feature>
<evidence type="ECO:0000313" key="21">
    <source>
        <dbReference type="Proteomes" id="UP000309061"/>
    </source>
</evidence>
<dbReference type="InterPro" id="IPR012910">
    <property type="entry name" value="Plug_dom"/>
</dbReference>
<keyword evidence="6 14" id="KW-0812">Transmembrane</keyword>
<reference evidence="20 21" key="1">
    <citation type="submission" date="2019-11" db="EMBL/GenBank/DDBJ databases">
        <title>The genome sequence of Methylocystis heyeri.</title>
        <authorList>
            <person name="Oshkin I.Y."/>
            <person name="Miroshnikov K."/>
            <person name="Dedysh S.N."/>
        </authorList>
    </citation>
    <scope>NUCLEOTIDE SEQUENCE [LARGE SCALE GENOMIC DNA]</scope>
    <source>
        <strain evidence="20 21">H2</strain>
    </source>
</reference>
<feature type="signal peptide" evidence="17">
    <location>
        <begin position="1"/>
        <end position="28"/>
    </location>
</feature>
<dbReference type="GO" id="GO:0009279">
    <property type="term" value="C:cell outer membrane"/>
    <property type="evidence" value="ECO:0007669"/>
    <property type="project" value="UniProtKB-SubCell"/>
</dbReference>
<evidence type="ECO:0000256" key="2">
    <source>
        <dbReference type="ARBA" id="ARBA00009810"/>
    </source>
</evidence>
<dbReference type="SUPFAM" id="SSF56935">
    <property type="entry name" value="Porins"/>
    <property type="match status" value="1"/>
</dbReference>
<proteinExistence type="inferred from homology"/>
<accession>A0A6B8KAB5</accession>
<dbReference type="RefSeq" id="WP_136494973.1">
    <property type="nucleotide sequence ID" value="NZ_CP046052.1"/>
</dbReference>
<name>A0A6B8KAB5_9HYPH</name>
<evidence type="ECO:0000256" key="4">
    <source>
        <dbReference type="ARBA" id="ARBA00022452"/>
    </source>
</evidence>
<dbReference type="Proteomes" id="UP000309061">
    <property type="component" value="Chromosome"/>
</dbReference>
<dbReference type="KEGG" id="mhey:H2LOC_002670"/>
<evidence type="ECO:0000256" key="10">
    <source>
        <dbReference type="ARBA" id="ARBA00023077"/>
    </source>
</evidence>
<evidence type="ECO:0000256" key="6">
    <source>
        <dbReference type="ARBA" id="ARBA00022692"/>
    </source>
</evidence>
<keyword evidence="21" id="KW-1185">Reference proteome</keyword>
<keyword evidence="3 14" id="KW-0813">Transport</keyword>
<keyword evidence="8" id="KW-0408">Iron</keyword>
<dbReference type="GO" id="GO:0038023">
    <property type="term" value="F:signaling receptor activity"/>
    <property type="evidence" value="ECO:0007669"/>
    <property type="project" value="InterPro"/>
</dbReference>
<evidence type="ECO:0000256" key="1">
    <source>
        <dbReference type="ARBA" id="ARBA00004571"/>
    </source>
</evidence>
<dbReference type="Pfam" id="PF07715">
    <property type="entry name" value="Plug"/>
    <property type="match status" value="1"/>
</dbReference>
<evidence type="ECO:0000256" key="14">
    <source>
        <dbReference type="PROSITE-ProRule" id="PRU01360"/>
    </source>
</evidence>
<feature type="domain" description="TonB-dependent receptor plug" evidence="19">
    <location>
        <begin position="86"/>
        <end position="181"/>
    </location>
</feature>
<feature type="compositionally biased region" description="Low complexity" evidence="16">
    <location>
        <begin position="39"/>
        <end position="53"/>
    </location>
</feature>
<dbReference type="Gene3D" id="2.40.170.20">
    <property type="entry name" value="TonB-dependent receptor, beta-barrel domain"/>
    <property type="match status" value="1"/>
</dbReference>
<evidence type="ECO:0000256" key="16">
    <source>
        <dbReference type="SAM" id="MobiDB-lite"/>
    </source>
</evidence>
<keyword evidence="13 14" id="KW-0998">Cell outer membrane</keyword>
<feature type="chain" id="PRO_5025686969" evidence="17">
    <location>
        <begin position="29"/>
        <end position="774"/>
    </location>
</feature>
<keyword evidence="11 14" id="KW-0472">Membrane</keyword>
<evidence type="ECO:0000256" key="7">
    <source>
        <dbReference type="ARBA" id="ARBA00022729"/>
    </source>
</evidence>
<keyword evidence="5" id="KW-0410">Iron transport</keyword>
<dbReference type="FunFam" id="2.170.130.10:FF:000001">
    <property type="entry name" value="Catecholate siderophore TonB-dependent receptor"/>
    <property type="match status" value="1"/>
</dbReference>
<comment type="subcellular location">
    <subcellularLocation>
        <location evidence="1 14">Cell outer membrane</location>
        <topology evidence="1 14">Multi-pass membrane protein</topology>
    </subcellularLocation>
</comment>
<evidence type="ECO:0000259" key="19">
    <source>
        <dbReference type="Pfam" id="PF07715"/>
    </source>
</evidence>
<comment type="similarity">
    <text evidence="2 14 15">Belongs to the TonB-dependent receptor family.</text>
</comment>
<dbReference type="NCBIfam" id="TIGR01783">
    <property type="entry name" value="TonB-siderophor"/>
    <property type="match status" value="1"/>
</dbReference>
<evidence type="ECO:0000256" key="13">
    <source>
        <dbReference type="ARBA" id="ARBA00023237"/>
    </source>
</evidence>
<dbReference type="InterPro" id="IPR000531">
    <property type="entry name" value="Beta-barrel_TonB"/>
</dbReference>
<keyword evidence="9" id="KW-0406">Ion transport</keyword>
<dbReference type="GO" id="GO:0015344">
    <property type="term" value="F:siderophore uptake transmembrane transporter activity"/>
    <property type="evidence" value="ECO:0007669"/>
    <property type="project" value="TreeGrafter"/>
</dbReference>
<gene>
    <name evidence="20" type="ORF">H2LOC_002670</name>
</gene>
<feature type="compositionally biased region" description="Basic and acidic residues" evidence="16">
    <location>
        <begin position="60"/>
        <end position="71"/>
    </location>
</feature>
<dbReference type="AlphaFoldDB" id="A0A6B8KAB5"/>
<keyword evidence="7 17" id="KW-0732">Signal</keyword>
<evidence type="ECO:0000256" key="17">
    <source>
        <dbReference type="SAM" id="SignalP"/>
    </source>
</evidence>
<dbReference type="CDD" id="cd01347">
    <property type="entry name" value="ligand_gated_channel"/>
    <property type="match status" value="1"/>
</dbReference>
<dbReference type="InterPro" id="IPR010105">
    <property type="entry name" value="TonB_sidphr_rcpt"/>
</dbReference>
<dbReference type="PROSITE" id="PS52016">
    <property type="entry name" value="TONB_DEPENDENT_REC_3"/>
    <property type="match status" value="1"/>
</dbReference>
<protein>
    <submittedName>
        <fullName evidence="20">TonB-dependent siderophore receptor</fullName>
    </submittedName>
</protein>
<evidence type="ECO:0000256" key="11">
    <source>
        <dbReference type="ARBA" id="ARBA00023136"/>
    </source>
</evidence>
<evidence type="ECO:0000259" key="18">
    <source>
        <dbReference type="Pfam" id="PF00593"/>
    </source>
</evidence>
<dbReference type="OrthoDB" id="9760333at2"/>
<evidence type="ECO:0000256" key="12">
    <source>
        <dbReference type="ARBA" id="ARBA00023170"/>
    </source>
</evidence>
<feature type="region of interest" description="Disordered" evidence="16">
    <location>
        <begin position="39"/>
        <end position="77"/>
    </location>
</feature>
<evidence type="ECO:0000256" key="9">
    <source>
        <dbReference type="ARBA" id="ARBA00023065"/>
    </source>
</evidence>
<evidence type="ECO:0000256" key="15">
    <source>
        <dbReference type="RuleBase" id="RU003357"/>
    </source>
</evidence>
<evidence type="ECO:0000313" key="20">
    <source>
        <dbReference type="EMBL" id="QGM44677.1"/>
    </source>
</evidence>
<keyword evidence="4 14" id="KW-1134">Transmembrane beta strand</keyword>
<dbReference type="EMBL" id="CP046052">
    <property type="protein sequence ID" value="QGM44677.1"/>
    <property type="molecule type" value="Genomic_DNA"/>
</dbReference>
<dbReference type="PANTHER" id="PTHR32552:SF68">
    <property type="entry name" value="FERRICHROME OUTER MEMBRANE TRANSPORTER_PHAGE RECEPTOR"/>
    <property type="match status" value="1"/>
</dbReference>
<sequence>MFRSTPPRRASAGALALVLASSCPAALAQEALPSIDVGSAAPPATSAPATSTPAPGPMTAKEREKAEEHSYTRSYATTATKTDTPILDTPRAIVVVPKQVLEDAQVLNTQDAVRFVSGVQQGLGVYYDSYIIRGFPTASNTYRNGLKLFAVAGSEDVSFIDRVEIVKGPTAMLYGRIQPGGLVNFVTKRPQEEAAYSIQEQFGSWGLSRTTLDLTGPVTSDKSVLYRVMGAFDHSDSWVDFEHHDKGAFSGEVSWRPTTQFEANVGLEYYNDSDANRGGYAGMIPAIATTYKVPWLIGRPAYLPRDWTQNDPQKYNQFPDTIERELVSADWTYRFNDQWKVTNRFLYNHSDENENYLLAAPVALNYKTGNLLRRLSWSQVYRDNWSINLDVTGKVETGPVKHNLLFGFDYYDYHNLYLGDNPAPRAVPEIPAFNIWAPAYGGINWTIIGAQQAYAHGNKSRNKSLDVGYYVQDDIDYNDIIHFLIGGRYDIAFDAASELAFATVSGSPCFPLCDGHYTPPWKGNPTYHKVSPSGGLLFKLTPEYSVYASYAESFGTSNATARSFSGAPFQPQEGRQYEIGAKASLYDGKLTASIAAYDLYMTNVLTTDPANSGFSIAAGEVRSRGVELDIAGQVTDNISIIGGYTYDDALVIKDNTTGTGAILGKRQPGVPRNAGSLWAKYDTAPGLKEGWSFGAGAFANGLREANATNSWALPGYVRFDTMIGYRTVFEGHQVEAQLNVVNIADAKYFDTAVNSQYAVYGQPRTFIGSIKVKF</sequence>
<keyword evidence="10 15" id="KW-0798">TonB box</keyword>
<dbReference type="InterPro" id="IPR037066">
    <property type="entry name" value="Plug_dom_sf"/>
</dbReference>
<dbReference type="Pfam" id="PF00593">
    <property type="entry name" value="TonB_dep_Rec_b-barrel"/>
    <property type="match status" value="1"/>
</dbReference>
<dbReference type="PROSITE" id="PS51257">
    <property type="entry name" value="PROKAR_LIPOPROTEIN"/>
    <property type="match status" value="1"/>
</dbReference>
<dbReference type="PANTHER" id="PTHR32552">
    <property type="entry name" value="FERRICHROME IRON RECEPTOR-RELATED"/>
    <property type="match status" value="1"/>
</dbReference>
<dbReference type="InterPro" id="IPR039426">
    <property type="entry name" value="TonB-dep_rcpt-like"/>
</dbReference>
<evidence type="ECO:0000256" key="3">
    <source>
        <dbReference type="ARBA" id="ARBA00022448"/>
    </source>
</evidence>
<keyword evidence="12 20" id="KW-0675">Receptor</keyword>
<organism evidence="20 21">
    <name type="scientific">Methylocystis heyeri</name>
    <dbReference type="NCBI Taxonomy" id="391905"/>
    <lineage>
        <taxon>Bacteria</taxon>
        <taxon>Pseudomonadati</taxon>
        <taxon>Pseudomonadota</taxon>
        <taxon>Alphaproteobacteria</taxon>
        <taxon>Hyphomicrobiales</taxon>
        <taxon>Methylocystaceae</taxon>
        <taxon>Methylocystis</taxon>
    </lineage>
</organism>
<evidence type="ECO:0000256" key="5">
    <source>
        <dbReference type="ARBA" id="ARBA00022496"/>
    </source>
</evidence>
<dbReference type="InterPro" id="IPR036942">
    <property type="entry name" value="Beta-barrel_TonB_sf"/>
</dbReference>